<proteinExistence type="predicted"/>
<protein>
    <submittedName>
        <fullName evidence="1">Uncharacterized protein</fullName>
    </submittedName>
</protein>
<evidence type="ECO:0000313" key="1">
    <source>
        <dbReference type="EMBL" id="UPK98295.1"/>
    </source>
</evidence>
<reference evidence="1" key="1">
    <citation type="submission" date="2021-11" db="EMBL/GenBank/DDBJ databases">
        <title>Fusarium solani-melongenae Genome sequencing and assembly.</title>
        <authorList>
            <person name="Xie S."/>
            <person name="Huang L."/>
            <person name="Zhang X."/>
        </authorList>
    </citation>
    <scope>NUCLEOTIDE SEQUENCE</scope>
    <source>
        <strain evidence="1">CRI 24-3</strain>
    </source>
</reference>
<name>A0ACD3ZAQ1_FUSSC</name>
<evidence type="ECO:0000313" key="2">
    <source>
        <dbReference type="Proteomes" id="UP000830768"/>
    </source>
</evidence>
<keyword evidence="2" id="KW-1185">Reference proteome</keyword>
<accession>A0ACD3ZAQ1</accession>
<organism evidence="1 2">
    <name type="scientific">Fusarium solani subsp. cucurbitae</name>
    <name type="common">Neocosmosporum cucurbitae</name>
    <dbReference type="NCBI Taxonomy" id="2747967"/>
    <lineage>
        <taxon>Eukaryota</taxon>
        <taxon>Fungi</taxon>
        <taxon>Dikarya</taxon>
        <taxon>Ascomycota</taxon>
        <taxon>Pezizomycotina</taxon>
        <taxon>Sordariomycetes</taxon>
        <taxon>Hypocreomycetidae</taxon>
        <taxon>Hypocreales</taxon>
        <taxon>Nectriaceae</taxon>
        <taxon>Fusarium</taxon>
        <taxon>Fusarium solani species complex</taxon>
    </lineage>
</organism>
<sequence length="703" mass="77990">MEGEQMATARGRSKKRITNMSACHGWQKRKIRCDGGIPSCTHCTKRKIPYDYTERRRRGLGKSKKYIQTLEERLSKVESSLEQSASVQPSQERTAISQSPDLDVGGHSNETEGDLAGLPGSASTDSQGVPTPVLGAPSSIILSRRTQHTPQTAFEHPGAPTGIMESLEITDDTDFRVSNSQHSQRHSVPLPILPGSRSDVNLFRSQLDPSGFQRQIAPLHSQPLRQSFVTGALDDVNVFHPLFTLTSLSELLQQQFLSGPRNCDDSPVRWAITNAFIATAIQWKTEHGAYFKNAFSLFPELLIRGNDISTCQALLCMAIFMYGTSDARTTSSLSSSVVRVLQAVGLHTRCCYEKLDPITAEQHRRVFWIAYILDSDQMMKQGLPSTFGNEDVELPAMNPPDGLGDYTLLGTQKKINVLGYMAGLAMIQSRISITLYSKQALKMNSTELQRAVAELNSQLDMWKMDLPLEIRPTCGGPTGSSQLEMPVLLLTLIYYTTSGRINMASNRLQLSNDHIKLVHRVQPLQPGQLSDSYKRFNKMNRQMYHAVYAVITLLRTILQSPSGSQGQTDLSLITGFVRVLETLQVNHGCDVGNLLHGCTRIEEIAQNVVISHGITAESQSLTADTYLGLEKERHLRMYQKLCSSADHMQIVHGLMGNVPTLCSEAMNVFSEILGISCGWKDTYGPFAPESLKPENFDFKFGFP</sequence>
<dbReference type="Proteomes" id="UP000830768">
    <property type="component" value="Chromosome 8"/>
</dbReference>
<dbReference type="EMBL" id="CP090036">
    <property type="protein sequence ID" value="UPK98295.1"/>
    <property type="molecule type" value="Genomic_DNA"/>
</dbReference>
<gene>
    <name evidence="1" type="ORF">LCI18_009230</name>
</gene>